<sequence length="52" mass="5762">MTGNTIRARRKEPRMGEHKGEPKKDKPLKPAPIKPEQGDRNPSGGKRGGDKK</sequence>
<proteinExistence type="predicted"/>
<evidence type="ECO:0000256" key="1">
    <source>
        <dbReference type="SAM" id="MobiDB-lite"/>
    </source>
</evidence>
<comment type="caution">
    <text evidence="2">The sequence shown here is derived from an EMBL/GenBank/DDBJ whole genome shotgun (WGS) entry which is preliminary data.</text>
</comment>
<evidence type="ECO:0000313" key="2">
    <source>
        <dbReference type="EMBL" id="GAA0934201.1"/>
    </source>
</evidence>
<reference evidence="3" key="1">
    <citation type="journal article" date="2019" name="Int. J. Syst. Evol. Microbiol.">
        <title>The Global Catalogue of Microorganisms (GCM) 10K type strain sequencing project: providing services to taxonomists for standard genome sequencing and annotation.</title>
        <authorList>
            <consortium name="The Broad Institute Genomics Platform"/>
            <consortium name="The Broad Institute Genome Sequencing Center for Infectious Disease"/>
            <person name="Wu L."/>
            <person name="Ma J."/>
        </authorList>
    </citation>
    <scope>NUCLEOTIDE SEQUENCE [LARGE SCALE GENOMIC DNA]</scope>
    <source>
        <strain evidence="3">JCM 11136</strain>
    </source>
</reference>
<accession>A0ABP4ABB5</accession>
<keyword evidence="3" id="KW-1185">Reference proteome</keyword>
<evidence type="ECO:0000313" key="3">
    <source>
        <dbReference type="Proteomes" id="UP001501578"/>
    </source>
</evidence>
<dbReference type="EMBL" id="BAAAHQ010000021">
    <property type="protein sequence ID" value="GAA0934201.1"/>
    <property type="molecule type" value="Genomic_DNA"/>
</dbReference>
<feature type="compositionally biased region" description="Basic and acidic residues" evidence="1">
    <location>
        <begin position="13"/>
        <end position="28"/>
    </location>
</feature>
<dbReference type="Proteomes" id="UP001501578">
    <property type="component" value="Unassembled WGS sequence"/>
</dbReference>
<name>A0ABP4ABB5_9ACTN</name>
<protein>
    <submittedName>
        <fullName evidence="2">Uncharacterized protein</fullName>
    </submittedName>
</protein>
<gene>
    <name evidence="2" type="ORF">GCM10009560_41080</name>
</gene>
<feature type="region of interest" description="Disordered" evidence="1">
    <location>
        <begin position="1"/>
        <end position="52"/>
    </location>
</feature>
<organism evidence="2 3">
    <name type="scientific">Nonomuraea longicatena</name>
    <dbReference type="NCBI Taxonomy" id="83682"/>
    <lineage>
        <taxon>Bacteria</taxon>
        <taxon>Bacillati</taxon>
        <taxon>Actinomycetota</taxon>
        <taxon>Actinomycetes</taxon>
        <taxon>Streptosporangiales</taxon>
        <taxon>Streptosporangiaceae</taxon>
        <taxon>Nonomuraea</taxon>
    </lineage>
</organism>